<organism evidence="4 5">
    <name type="scientific">Micrococcoides hystricis</name>
    <dbReference type="NCBI Taxonomy" id="1572761"/>
    <lineage>
        <taxon>Bacteria</taxon>
        <taxon>Bacillati</taxon>
        <taxon>Actinomycetota</taxon>
        <taxon>Actinomycetes</taxon>
        <taxon>Micrococcales</taxon>
        <taxon>Micrococcaceae</taxon>
        <taxon>Micrococcoides</taxon>
    </lineage>
</organism>
<evidence type="ECO:0000259" key="3">
    <source>
        <dbReference type="Pfam" id="PF08028"/>
    </source>
</evidence>
<evidence type="ECO:0000313" key="4">
    <source>
        <dbReference type="EMBL" id="MFC0582779.1"/>
    </source>
</evidence>
<dbReference type="EMBL" id="JBHLUB010000032">
    <property type="protein sequence ID" value="MFC0582779.1"/>
    <property type="molecule type" value="Genomic_DNA"/>
</dbReference>
<accession>A0ABV6PCD0</accession>
<evidence type="ECO:0000313" key="5">
    <source>
        <dbReference type="Proteomes" id="UP001589862"/>
    </source>
</evidence>
<dbReference type="InterPro" id="IPR013107">
    <property type="entry name" value="Acyl-CoA_DH_C"/>
</dbReference>
<comment type="caution">
    <text evidence="4">The sequence shown here is derived from an EMBL/GenBank/DDBJ whole genome shotgun (WGS) entry which is preliminary data.</text>
</comment>
<proteinExistence type="predicted"/>
<dbReference type="Proteomes" id="UP001589862">
    <property type="component" value="Unassembled WGS sequence"/>
</dbReference>
<feature type="compositionally biased region" description="Low complexity" evidence="2">
    <location>
        <begin position="7"/>
        <end position="18"/>
    </location>
</feature>
<name>A0ABV6PCD0_9MICC</name>
<dbReference type="PANTHER" id="PTHR43884">
    <property type="entry name" value="ACYL-COA DEHYDROGENASE"/>
    <property type="match status" value="1"/>
</dbReference>
<keyword evidence="1" id="KW-0560">Oxidoreductase</keyword>
<dbReference type="InterPro" id="IPR046373">
    <property type="entry name" value="Acyl-CoA_Oxase/DH_mid-dom_sf"/>
</dbReference>
<dbReference type="Pfam" id="PF08028">
    <property type="entry name" value="Acyl-CoA_dh_2"/>
    <property type="match status" value="1"/>
</dbReference>
<keyword evidence="5" id="KW-1185">Reference proteome</keyword>
<gene>
    <name evidence="4" type="ORF">ACFFFR_10395</name>
</gene>
<dbReference type="PIRSF" id="PIRSF016578">
    <property type="entry name" value="HsaA"/>
    <property type="match status" value="1"/>
</dbReference>
<dbReference type="InterPro" id="IPR036250">
    <property type="entry name" value="AcylCo_DH-like_C"/>
</dbReference>
<dbReference type="SUPFAM" id="SSF47203">
    <property type="entry name" value="Acyl-CoA dehydrogenase C-terminal domain-like"/>
    <property type="match status" value="1"/>
</dbReference>
<sequence length="417" mass="45076">MTATLDTATSATSAQQSQRPSLNELRERFRPVFDAIAHGALERELNRELPYEQVQLLVDSGFTALQAPVAYGGADIAVADLYELLIELAVADSNLPQILHAHFAFTEIHRFSPQPISDWWLRQVGAGKVISNGMVALGGPGEVEQTEDGEVYSGTKTYSTGALFADEIFIVVGTKESGMPLMYVVPAEGAGVNRVDDWDGIGQRLTASGTTVYERVALDPEKVLDIESPAGLLVAPAVLFIHAAAQAGIAEAAVRDAAWFVRQRKRTYGHAAAEYPKDDPQVQEVVGRAASHAYAAKQLVRQGAADLQGYLARAGRLSDTTSPEYQQLFTEAVTDVNSAAAAVSEHALAATNLLFEVGGASVLQRERGFDRHWRNARVLASHNPAHYKLRVVGEYLINGTTPSPDSFVRPVKPEETK</sequence>
<reference evidence="4 5" key="1">
    <citation type="submission" date="2024-09" db="EMBL/GenBank/DDBJ databases">
        <authorList>
            <person name="Sun Q."/>
            <person name="Mori K."/>
        </authorList>
    </citation>
    <scope>NUCLEOTIDE SEQUENCE [LARGE SCALE GENOMIC DNA]</scope>
    <source>
        <strain evidence="4 5">NCAIM B.02604</strain>
    </source>
</reference>
<evidence type="ECO:0000256" key="2">
    <source>
        <dbReference type="SAM" id="MobiDB-lite"/>
    </source>
</evidence>
<dbReference type="RefSeq" id="WP_377460210.1">
    <property type="nucleotide sequence ID" value="NZ_JBHLUB010000032.1"/>
</dbReference>
<dbReference type="Gene3D" id="2.40.110.10">
    <property type="entry name" value="Butyryl-CoA Dehydrogenase, subunit A, domain 2"/>
    <property type="match status" value="1"/>
</dbReference>
<protein>
    <submittedName>
        <fullName evidence="4">Acyl-CoA dehydrogenase</fullName>
    </submittedName>
</protein>
<dbReference type="InterPro" id="IPR037069">
    <property type="entry name" value="AcylCoA_DH/ox_N_sf"/>
</dbReference>
<dbReference type="InterPro" id="IPR009100">
    <property type="entry name" value="AcylCoA_DH/oxidase_NM_dom_sf"/>
</dbReference>
<dbReference type="PANTHER" id="PTHR43884:SF12">
    <property type="entry name" value="ISOVALERYL-COA DEHYDROGENASE, MITOCHONDRIAL-RELATED"/>
    <property type="match status" value="1"/>
</dbReference>
<feature type="domain" description="Acyl-CoA dehydrogenase C-terminal" evidence="3">
    <location>
        <begin position="241"/>
        <end position="383"/>
    </location>
</feature>
<dbReference type="Gene3D" id="1.20.140.10">
    <property type="entry name" value="Butyryl-CoA Dehydrogenase, subunit A, domain 3"/>
    <property type="match status" value="1"/>
</dbReference>
<dbReference type="SUPFAM" id="SSF56645">
    <property type="entry name" value="Acyl-CoA dehydrogenase NM domain-like"/>
    <property type="match status" value="1"/>
</dbReference>
<feature type="region of interest" description="Disordered" evidence="2">
    <location>
        <begin position="1"/>
        <end position="22"/>
    </location>
</feature>
<evidence type="ECO:0000256" key="1">
    <source>
        <dbReference type="ARBA" id="ARBA00023002"/>
    </source>
</evidence>
<dbReference type="Gene3D" id="1.10.540.10">
    <property type="entry name" value="Acyl-CoA dehydrogenase/oxidase, N-terminal domain"/>
    <property type="match status" value="1"/>
</dbReference>